<comment type="caution">
    <text evidence="1">The sequence shown here is derived from an EMBL/GenBank/DDBJ whole genome shotgun (WGS) entry which is preliminary data.</text>
</comment>
<evidence type="ECO:0000313" key="2">
    <source>
        <dbReference type="Proteomes" id="UP000653692"/>
    </source>
</evidence>
<sequence length="78" mass="8940">MTKTIRILFLFLLILLILPIGLTHVMVEYYEHKYSNSIQEGRMPDKVVKTGEITRNGKSEYSAEVINNSVVIIRNGMV</sequence>
<dbReference type="Proteomes" id="UP000653692">
    <property type="component" value="Unassembled WGS sequence"/>
</dbReference>
<name>A0A833E3J5_9EURY</name>
<accession>A0A833E3J5</accession>
<dbReference type="EMBL" id="DQUR01000060">
    <property type="protein sequence ID" value="HIP88689.1"/>
    <property type="molecule type" value="Genomic_DNA"/>
</dbReference>
<protein>
    <submittedName>
        <fullName evidence="1">Uncharacterized protein</fullName>
    </submittedName>
</protein>
<reference evidence="1" key="1">
    <citation type="journal article" date="2020" name="ISME J.">
        <title>Gammaproteobacteria mediating utilization of methyl-, sulfur- and petroleum organic compounds in deep ocean hydrothermal plumes.</title>
        <authorList>
            <person name="Zhou Z."/>
            <person name="Liu Y."/>
            <person name="Pan J."/>
            <person name="Cron B.R."/>
            <person name="Toner B.M."/>
            <person name="Anantharaman K."/>
            <person name="Breier J.A."/>
            <person name="Dick G.J."/>
            <person name="Li M."/>
        </authorList>
    </citation>
    <scope>NUCLEOTIDE SEQUENCE</scope>
    <source>
        <strain evidence="1">SZUA-1476</strain>
    </source>
</reference>
<proteinExistence type="predicted"/>
<organism evidence="1 2">
    <name type="scientific">Thermococcus paralvinellae</name>
    <dbReference type="NCBI Taxonomy" id="582419"/>
    <lineage>
        <taxon>Archaea</taxon>
        <taxon>Methanobacteriati</taxon>
        <taxon>Methanobacteriota</taxon>
        <taxon>Thermococci</taxon>
        <taxon>Thermococcales</taxon>
        <taxon>Thermococcaceae</taxon>
        <taxon>Thermococcus</taxon>
    </lineage>
</organism>
<dbReference type="AlphaFoldDB" id="A0A833E3J5"/>
<gene>
    <name evidence="1" type="ORF">EYH24_01690</name>
</gene>
<evidence type="ECO:0000313" key="1">
    <source>
        <dbReference type="EMBL" id="HIP88689.1"/>
    </source>
</evidence>